<dbReference type="Proteomes" id="UP000002164">
    <property type="component" value="Chromosome"/>
</dbReference>
<evidence type="ECO:0000313" key="2">
    <source>
        <dbReference type="Proteomes" id="UP000002164"/>
    </source>
</evidence>
<dbReference type="AlphaFoldDB" id="B1HZB8"/>
<accession>B1HZB8</accession>
<dbReference type="KEGG" id="lsp:Bsph_2675"/>
<dbReference type="EnsemblBacteria" id="ACA40215">
    <property type="protein sequence ID" value="ACA40215"/>
    <property type="gene ID" value="Bsph_2675"/>
</dbReference>
<proteinExistence type="predicted"/>
<protein>
    <submittedName>
        <fullName evidence="1">Uncharacterized protein</fullName>
    </submittedName>
</protein>
<dbReference type="HOGENOM" id="CLU_2070239_0_0_9"/>
<organism evidence="1 2">
    <name type="scientific">Lysinibacillus sphaericus (strain C3-41)</name>
    <dbReference type="NCBI Taxonomy" id="444177"/>
    <lineage>
        <taxon>Bacteria</taxon>
        <taxon>Bacillati</taxon>
        <taxon>Bacillota</taxon>
        <taxon>Bacilli</taxon>
        <taxon>Bacillales</taxon>
        <taxon>Bacillaceae</taxon>
        <taxon>Lysinibacillus</taxon>
    </lineage>
</organism>
<sequence>MHCEGEYKMKKWIMPMILVLLLTACQSPEKEVHYIAKSDHWKAIYHSNSDQGLRLYYLEDKADLGPLQITIEGEKESQDIVDVQLNKEGYYSFTKKESERFFKQNATPIIHMQWQSESETLEIKNH</sequence>
<name>B1HZB8_LYSSC</name>
<dbReference type="EMBL" id="CP000817">
    <property type="protein sequence ID" value="ACA40215.1"/>
    <property type="molecule type" value="Genomic_DNA"/>
</dbReference>
<gene>
    <name evidence="1" type="ordered locus">Bsph_2675</name>
</gene>
<reference evidence="1 2" key="1">
    <citation type="journal article" date="2008" name="J. Bacteriol.">
        <title>Complete genome sequence of the mosquitocidal bacterium Bacillus sphaericus C3-41 and comparison with those of closely related Bacillus species.</title>
        <authorList>
            <person name="Hu X."/>
            <person name="Fan W."/>
            <person name="Han B."/>
            <person name="Liu H."/>
            <person name="Zheng D."/>
            <person name="Li Q."/>
            <person name="Dong W."/>
            <person name="Yan J."/>
            <person name="Gao M."/>
            <person name="Berry C."/>
            <person name="Yuan Z."/>
        </authorList>
    </citation>
    <scope>NUCLEOTIDE SEQUENCE [LARGE SCALE GENOMIC DNA]</scope>
    <source>
        <strain evidence="1 2">C3-41</strain>
    </source>
</reference>
<evidence type="ECO:0000313" key="1">
    <source>
        <dbReference type="EMBL" id="ACA40215.1"/>
    </source>
</evidence>